<dbReference type="NCBIfam" id="TIGR00026">
    <property type="entry name" value="hi_GC_TIGR00026"/>
    <property type="match status" value="1"/>
</dbReference>
<sequence length="135" mass="15005">MLYGAEHIERYEATDGAEGYDFGDHGAEILILTTVGRKSGEERKNALIFREVDGGYAVVSSAGGAQAHPGWHFNLVADPNVKVQIKGDKFAAKARIASDEERAAIWPKMAEVWPDYNEYTKKTDRVIPIVILERQ</sequence>
<dbReference type="Proteomes" id="UP001500542">
    <property type="component" value="Unassembled WGS sequence"/>
</dbReference>
<accession>A0ABP4C808</accession>
<comment type="catalytic activity">
    <reaction evidence="2">
        <text>oxidized coenzyme F420-(gamma-L-Glu)(n) + a quinol + H(+) = reduced coenzyme F420-(gamma-L-Glu)(n) + a quinone</text>
        <dbReference type="Rhea" id="RHEA:39663"/>
        <dbReference type="Rhea" id="RHEA-COMP:12939"/>
        <dbReference type="Rhea" id="RHEA-COMP:14378"/>
        <dbReference type="ChEBI" id="CHEBI:15378"/>
        <dbReference type="ChEBI" id="CHEBI:24646"/>
        <dbReference type="ChEBI" id="CHEBI:132124"/>
        <dbReference type="ChEBI" id="CHEBI:133980"/>
        <dbReference type="ChEBI" id="CHEBI:139511"/>
    </reaction>
</comment>
<dbReference type="PANTHER" id="PTHR39428:SF3">
    <property type="entry name" value="DEAZAFLAVIN-DEPENDENT NITROREDUCTASE"/>
    <property type="match status" value="1"/>
</dbReference>
<dbReference type="PANTHER" id="PTHR39428">
    <property type="entry name" value="F420H(2)-DEPENDENT QUINONE REDUCTASE RV1261C"/>
    <property type="match status" value="1"/>
</dbReference>
<dbReference type="Gene3D" id="2.30.110.10">
    <property type="entry name" value="Electron Transport, Fmn-binding Protein, Chain A"/>
    <property type="match status" value="1"/>
</dbReference>
<evidence type="ECO:0000256" key="2">
    <source>
        <dbReference type="ARBA" id="ARBA00049106"/>
    </source>
</evidence>
<evidence type="ECO:0000313" key="3">
    <source>
        <dbReference type="EMBL" id="GAA0962055.1"/>
    </source>
</evidence>
<proteinExistence type="inferred from homology"/>
<comment type="similarity">
    <text evidence="1">Belongs to the F420H(2)-dependent quinone reductase family.</text>
</comment>
<organism evidence="3 4">
    <name type="scientific">Kribbella koreensis</name>
    <dbReference type="NCBI Taxonomy" id="57909"/>
    <lineage>
        <taxon>Bacteria</taxon>
        <taxon>Bacillati</taxon>
        <taxon>Actinomycetota</taxon>
        <taxon>Actinomycetes</taxon>
        <taxon>Propionibacteriales</taxon>
        <taxon>Kribbellaceae</taxon>
        <taxon>Kribbella</taxon>
    </lineage>
</organism>
<dbReference type="InterPro" id="IPR004378">
    <property type="entry name" value="F420H2_quin_Rdtase"/>
</dbReference>
<keyword evidence="4" id="KW-1185">Reference proteome</keyword>
<name>A0ABP4C808_9ACTN</name>
<comment type="caution">
    <text evidence="3">The sequence shown here is derived from an EMBL/GenBank/DDBJ whole genome shotgun (WGS) entry which is preliminary data.</text>
</comment>
<dbReference type="RefSeq" id="WP_343983161.1">
    <property type="nucleotide sequence ID" value="NZ_BAAAHK010000023.1"/>
</dbReference>
<dbReference type="InterPro" id="IPR012349">
    <property type="entry name" value="Split_barrel_FMN-bd"/>
</dbReference>
<protein>
    <submittedName>
        <fullName evidence="3">Nitroreductase family deazaflavin-dependent oxidoreductase</fullName>
    </submittedName>
</protein>
<evidence type="ECO:0000256" key="1">
    <source>
        <dbReference type="ARBA" id="ARBA00008710"/>
    </source>
</evidence>
<dbReference type="Pfam" id="PF04075">
    <property type="entry name" value="F420H2_quin_red"/>
    <property type="match status" value="1"/>
</dbReference>
<reference evidence="4" key="1">
    <citation type="journal article" date="2019" name="Int. J. Syst. Evol. Microbiol.">
        <title>The Global Catalogue of Microorganisms (GCM) 10K type strain sequencing project: providing services to taxonomists for standard genome sequencing and annotation.</title>
        <authorList>
            <consortium name="The Broad Institute Genomics Platform"/>
            <consortium name="The Broad Institute Genome Sequencing Center for Infectious Disease"/>
            <person name="Wu L."/>
            <person name="Ma J."/>
        </authorList>
    </citation>
    <scope>NUCLEOTIDE SEQUENCE [LARGE SCALE GENOMIC DNA]</scope>
    <source>
        <strain evidence="4">JCM 10977</strain>
    </source>
</reference>
<evidence type="ECO:0000313" key="4">
    <source>
        <dbReference type="Proteomes" id="UP001500542"/>
    </source>
</evidence>
<dbReference type="EMBL" id="BAAAHK010000023">
    <property type="protein sequence ID" value="GAA0962055.1"/>
    <property type="molecule type" value="Genomic_DNA"/>
</dbReference>
<gene>
    <name evidence="3" type="ORF">GCM10009554_79350</name>
</gene>